<accession>A0A917RQ81</accession>
<reference evidence="1" key="2">
    <citation type="submission" date="2020-09" db="EMBL/GenBank/DDBJ databases">
        <authorList>
            <person name="Sun Q."/>
            <person name="Zhou Y."/>
        </authorList>
    </citation>
    <scope>NUCLEOTIDE SEQUENCE</scope>
    <source>
        <strain evidence="1">CGMCC 4.3508</strain>
    </source>
</reference>
<name>A0A917RQ81_9NOCA</name>
<comment type="caution">
    <text evidence="1">The sequence shown here is derived from an EMBL/GenBank/DDBJ whole genome shotgun (WGS) entry which is preliminary data.</text>
</comment>
<gene>
    <name evidence="1" type="ORF">GCM10011588_35260</name>
</gene>
<keyword evidence="2" id="KW-1185">Reference proteome</keyword>
<proteinExistence type="predicted"/>
<reference evidence="1" key="1">
    <citation type="journal article" date="2014" name="Int. J. Syst. Evol. Microbiol.">
        <title>Complete genome sequence of Corynebacterium casei LMG S-19264T (=DSM 44701T), isolated from a smear-ripened cheese.</title>
        <authorList>
            <consortium name="US DOE Joint Genome Institute (JGI-PGF)"/>
            <person name="Walter F."/>
            <person name="Albersmeier A."/>
            <person name="Kalinowski J."/>
            <person name="Ruckert C."/>
        </authorList>
    </citation>
    <scope>NUCLEOTIDE SEQUENCE</scope>
    <source>
        <strain evidence="1">CGMCC 4.3508</strain>
    </source>
</reference>
<evidence type="ECO:0000313" key="1">
    <source>
        <dbReference type="EMBL" id="GGL17490.1"/>
    </source>
</evidence>
<organism evidence="1 2">
    <name type="scientific">Nocardia jinanensis</name>
    <dbReference type="NCBI Taxonomy" id="382504"/>
    <lineage>
        <taxon>Bacteria</taxon>
        <taxon>Bacillati</taxon>
        <taxon>Actinomycetota</taxon>
        <taxon>Actinomycetes</taxon>
        <taxon>Mycobacteriales</taxon>
        <taxon>Nocardiaceae</taxon>
        <taxon>Nocardia</taxon>
    </lineage>
</organism>
<dbReference type="EMBL" id="BMMH01000006">
    <property type="protein sequence ID" value="GGL17490.1"/>
    <property type="molecule type" value="Genomic_DNA"/>
</dbReference>
<dbReference type="Proteomes" id="UP000638263">
    <property type="component" value="Unassembled WGS sequence"/>
</dbReference>
<protein>
    <submittedName>
        <fullName evidence="1">Uncharacterized protein</fullName>
    </submittedName>
</protein>
<sequence length="131" mass="13869">MVAHQAVGDFGVGAEIAAGVFAGNSVQPYPDFGDPEVVVSGVGDMSVVGDERCRCGAIPIANLGYSNGAPVRYAADYIDIADHTYGYGHFVGTPEPGPYNSVGIPVCPTMELAGGWWWIERCDGPEYDRVR</sequence>
<evidence type="ECO:0000313" key="2">
    <source>
        <dbReference type="Proteomes" id="UP000638263"/>
    </source>
</evidence>
<dbReference type="AlphaFoldDB" id="A0A917RQ81"/>